<comment type="caution">
    <text evidence="8">The sequence shown here is derived from an EMBL/GenBank/DDBJ whole genome shotgun (WGS) entry which is preliminary data.</text>
</comment>
<organism evidence="8 9">
    <name type="scientific">Tsukamurella pseudospumae</name>
    <dbReference type="NCBI Taxonomy" id="239498"/>
    <lineage>
        <taxon>Bacteria</taxon>
        <taxon>Bacillati</taxon>
        <taxon>Actinomycetota</taxon>
        <taxon>Actinomycetes</taxon>
        <taxon>Mycobacteriales</taxon>
        <taxon>Tsukamurellaceae</taxon>
        <taxon>Tsukamurella</taxon>
    </lineage>
</organism>
<dbReference type="Gene3D" id="1.10.443.10">
    <property type="entry name" value="Intergrase catalytic core"/>
    <property type="match status" value="1"/>
</dbReference>
<dbReference type="Proteomes" id="UP000070258">
    <property type="component" value="Unassembled WGS sequence"/>
</dbReference>
<evidence type="ECO:0008006" key="10">
    <source>
        <dbReference type="Google" id="ProtNLM"/>
    </source>
</evidence>
<comment type="similarity">
    <text evidence="1">Belongs to the 'phage' integrase family.</text>
</comment>
<sequence>MFASVTDAFVSMRAVDSAGGDRFVVVDAESFALHADSTEFLESMRIRGCSSNTTRAYAGRVALFVSWCRAQGMPWREVDYAGLSRFMTWVSRTPYSPTGQLRSSATVNQVMTSVVEFVRFGGVQGWVPPQVVERLSSRRHIGLVPGYDVGEDGQFSVVRGRSLRKAAAAPELRWLSLEQLMAVTGAAVNARDRLLVLLLAVTGIRIGEALGLRREDVHFLPSSASLGCAVEGAHVHIRRRMNANRALAKSRYPRWVPVPDDVIDVYAEYQAERGCRIDVDADTDFVFVNLYREPVAAGMRYSNVYRLFSEISERVGFPVRPHMLRHSAATHWIDQGAQRDAVQHLLGHVSAVSTERYVHPTAAAMRAAVEHTAATWRQP</sequence>
<dbReference type="InterPro" id="IPR013762">
    <property type="entry name" value="Integrase-like_cat_sf"/>
</dbReference>
<dbReference type="InterPro" id="IPR002104">
    <property type="entry name" value="Integrase_catalytic"/>
</dbReference>
<keyword evidence="4" id="KW-0233">DNA recombination</keyword>
<accession>A0A138AV43</accession>
<dbReference type="AlphaFoldDB" id="A0A138AV43"/>
<name>A0A138AV43_9ACTN</name>
<dbReference type="GO" id="GO:0006310">
    <property type="term" value="P:DNA recombination"/>
    <property type="evidence" value="ECO:0007669"/>
    <property type="project" value="UniProtKB-KW"/>
</dbReference>
<dbReference type="PROSITE" id="PS51898">
    <property type="entry name" value="TYR_RECOMBINASE"/>
    <property type="match status" value="1"/>
</dbReference>
<evidence type="ECO:0000259" key="7">
    <source>
        <dbReference type="PROSITE" id="PS51900"/>
    </source>
</evidence>
<dbReference type="InterPro" id="IPR044068">
    <property type="entry name" value="CB"/>
</dbReference>
<proteinExistence type="inferred from homology"/>
<evidence type="ECO:0000259" key="6">
    <source>
        <dbReference type="PROSITE" id="PS51898"/>
    </source>
</evidence>
<dbReference type="PROSITE" id="PS51900">
    <property type="entry name" value="CB"/>
    <property type="match status" value="1"/>
</dbReference>
<dbReference type="Pfam" id="PF02899">
    <property type="entry name" value="Phage_int_SAM_1"/>
    <property type="match status" value="1"/>
</dbReference>
<dbReference type="GO" id="GO:0003677">
    <property type="term" value="F:DNA binding"/>
    <property type="evidence" value="ECO:0007669"/>
    <property type="project" value="UniProtKB-UniRule"/>
</dbReference>
<dbReference type="InterPro" id="IPR004107">
    <property type="entry name" value="Integrase_SAM-like_N"/>
</dbReference>
<evidence type="ECO:0000256" key="5">
    <source>
        <dbReference type="PROSITE-ProRule" id="PRU01248"/>
    </source>
</evidence>
<dbReference type="Pfam" id="PF00589">
    <property type="entry name" value="Phage_integrase"/>
    <property type="match status" value="1"/>
</dbReference>
<protein>
    <recommendedName>
        <fullName evidence="10">Integrase</fullName>
    </recommendedName>
</protein>
<dbReference type="PANTHER" id="PTHR30349">
    <property type="entry name" value="PHAGE INTEGRASE-RELATED"/>
    <property type="match status" value="1"/>
</dbReference>
<dbReference type="GO" id="GO:0015074">
    <property type="term" value="P:DNA integration"/>
    <property type="evidence" value="ECO:0007669"/>
    <property type="project" value="UniProtKB-KW"/>
</dbReference>
<dbReference type="EMBL" id="LSRF01000003">
    <property type="protein sequence ID" value="KXP14325.1"/>
    <property type="molecule type" value="Genomic_DNA"/>
</dbReference>
<dbReference type="SUPFAM" id="SSF56349">
    <property type="entry name" value="DNA breaking-rejoining enzymes"/>
    <property type="match status" value="1"/>
</dbReference>
<dbReference type="InterPro" id="IPR010998">
    <property type="entry name" value="Integrase_recombinase_N"/>
</dbReference>
<keyword evidence="3 5" id="KW-0238">DNA-binding</keyword>
<evidence type="ECO:0000313" key="8">
    <source>
        <dbReference type="EMBL" id="KXP14325.1"/>
    </source>
</evidence>
<evidence type="ECO:0000313" key="9">
    <source>
        <dbReference type="Proteomes" id="UP000070258"/>
    </source>
</evidence>
<keyword evidence="2" id="KW-0229">DNA integration</keyword>
<gene>
    <name evidence="8" type="ORF">AXK60_20750</name>
</gene>
<evidence type="ECO:0000256" key="1">
    <source>
        <dbReference type="ARBA" id="ARBA00008857"/>
    </source>
</evidence>
<feature type="domain" description="Core-binding (CB)" evidence="7">
    <location>
        <begin position="31"/>
        <end position="122"/>
    </location>
</feature>
<feature type="domain" description="Tyr recombinase" evidence="6">
    <location>
        <begin position="170"/>
        <end position="370"/>
    </location>
</feature>
<evidence type="ECO:0000256" key="4">
    <source>
        <dbReference type="ARBA" id="ARBA00023172"/>
    </source>
</evidence>
<evidence type="ECO:0000256" key="2">
    <source>
        <dbReference type="ARBA" id="ARBA00022908"/>
    </source>
</evidence>
<dbReference type="Gene3D" id="1.10.150.130">
    <property type="match status" value="1"/>
</dbReference>
<dbReference type="InterPro" id="IPR050090">
    <property type="entry name" value="Tyrosine_recombinase_XerCD"/>
</dbReference>
<reference evidence="9" key="1">
    <citation type="submission" date="2016-02" db="EMBL/GenBank/DDBJ databases">
        <authorList>
            <person name="Wen L."/>
            <person name="He K."/>
            <person name="Yang H."/>
        </authorList>
    </citation>
    <scope>NUCLEOTIDE SEQUENCE [LARGE SCALE GENOMIC DNA]</scope>
    <source>
        <strain evidence="9">JCM 15929</strain>
    </source>
</reference>
<dbReference type="STRING" id="239498.AXK60_20750"/>
<dbReference type="PANTHER" id="PTHR30349:SF64">
    <property type="entry name" value="PROPHAGE INTEGRASE INTD-RELATED"/>
    <property type="match status" value="1"/>
</dbReference>
<evidence type="ECO:0000256" key="3">
    <source>
        <dbReference type="ARBA" id="ARBA00023125"/>
    </source>
</evidence>
<dbReference type="InterPro" id="IPR011010">
    <property type="entry name" value="DNA_brk_join_enz"/>
</dbReference>